<comment type="caution">
    <text evidence="9">The sequence shown here is derived from an EMBL/GenBank/DDBJ whole genome shotgun (WGS) entry which is preliminary data.</text>
</comment>
<dbReference type="InterPro" id="IPR004477">
    <property type="entry name" value="ComEC_N"/>
</dbReference>
<feature type="transmembrane region" description="Helical" evidence="6">
    <location>
        <begin position="470"/>
        <end position="492"/>
    </location>
</feature>
<evidence type="ECO:0000256" key="3">
    <source>
        <dbReference type="ARBA" id="ARBA00022692"/>
    </source>
</evidence>
<evidence type="ECO:0000256" key="2">
    <source>
        <dbReference type="ARBA" id="ARBA00022475"/>
    </source>
</evidence>
<evidence type="ECO:0000256" key="5">
    <source>
        <dbReference type="ARBA" id="ARBA00023136"/>
    </source>
</evidence>
<dbReference type="AlphaFoldDB" id="A0A6I4T6Z4"/>
<keyword evidence="3 6" id="KW-0812">Transmembrane</keyword>
<feature type="transmembrane region" description="Helical" evidence="6">
    <location>
        <begin position="61"/>
        <end position="86"/>
    </location>
</feature>
<keyword evidence="2" id="KW-1003">Cell membrane</keyword>
<dbReference type="Pfam" id="PF03772">
    <property type="entry name" value="Competence"/>
    <property type="match status" value="1"/>
</dbReference>
<evidence type="ECO:0000313" key="9">
    <source>
        <dbReference type="EMBL" id="MXO65982.1"/>
    </source>
</evidence>
<gene>
    <name evidence="9" type="ORF">GRI91_09475</name>
</gene>
<feature type="domain" description="DUF4131" evidence="8">
    <location>
        <begin position="72"/>
        <end position="227"/>
    </location>
</feature>
<feature type="transmembrane region" description="Helical" evidence="6">
    <location>
        <begin position="373"/>
        <end position="390"/>
    </location>
</feature>
<evidence type="ECO:0000256" key="1">
    <source>
        <dbReference type="ARBA" id="ARBA00004651"/>
    </source>
</evidence>
<evidence type="ECO:0000259" key="8">
    <source>
        <dbReference type="Pfam" id="PF13567"/>
    </source>
</evidence>
<dbReference type="Proteomes" id="UP000438476">
    <property type="component" value="Unassembled WGS sequence"/>
</dbReference>
<name>A0A6I4T6Z4_9SPHN</name>
<comment type="subcellular location">
    <subcellularLocation>
        <location evidence="1">Cell membrane</location>
        <topology evidence="1">Multi-pass membrane protein</topology>
    </subcellularLocation>
</comment>
<evidence type="ECO:0000259" key="7">
    <source>
        <dbReference type="Pfam" id="PF03772"/>
    </source>
</evidence>
<dbReference type="PANTHER" id="PTHR30619:SF1">
    <property type="entry name" value="RECOMBINATION PROTEIN 2"/>
    <property type="match status" value="1"/>
</dbReference>
<feature type="transmembrane region" description="Helical" evidence="6">
    <location>
        <begin position="554"/>
        <end position="572"/>
    </location>
</feature>
<feature type="transmembrane region" description="Helical" evidence="6">
    <location>
        <begin position="436"/>
        <end position="458"/>
    </location>
</feature>
<dbReference type="PANTHER" id="PTHR30619">
    <property type="entry name" value="DNA INTERNALIZATION/COMPETENCE PROTEIN COMEC/REC2"/>
    <property type="match status" value="1"/>
</dbReference>
<dbReference type="InterPro" id="IPR052159">
    <property type="entry name" value="Competence_DNA_uptake"/>
</dbReference>
<keyword evidence="10" id="KW-1185">Reference proteome</keyword>
<feature type="transmembrane region" description="Helical" evidence="6">
    <location>
        <begin position="327"/>
        <end position="345"/>
    </location>
</feature>
<feature type="transmembrane region" description="Helical" evidence="6">
    <location>
        <begin position="292"/>
        <end position="315"/>
    </location>
</feature>
<keyword evidence="5 6" id="KW-0472">Membrane</keyword>
<dbReference type="NCBIfam" id="TIGR00360">
    <property type="entry name" value="ComEC_N-term"/>
    <property type="match status" value="1"/>
</dbReference>
<evidence type="ECO:0000313" key="10">
    <source>
        <dbReference type="Proteomes" id="UP000438476"/>
    </source>
</evidence>
<evidence type="ECO:0000256" key="4">
    <source>
        <dbReference type="ARBA" id="ARBA00022989"/>
    </source>
</evidence>
<accession>A0A6I4T6Z4</accession>
<feature type="domain" description="ComEC/Rec2-related protein" evidence="7">
    <location>
        <begin position="268"/>
        <end position="551"/>
    </location>
</feature>
<dbReference type="Pfam" id="PF13567">
    <property type="entry name" value="DUF4131"/>
    <property type="match status" value="1"/>
</dbReference>
<dbReference type="InterPro" id="IPR025405">
    <property type="entry name" value="DUF4131"/>
</dbReference>
<feature type="transmembrane region" description="Helical" evidence="6">
    <location>
        <begin position="499"/>
        <end position="518"/>
    </location>
</feature>
<dbReference type="GO" id="GO:0005886">
    <property type="term" value="C:plasma membrane"/>
    <property type="evidence" value="ECO:0007669"/>
    <property type="project" value="UniProtKB-SubCell"/>
</dbReference>
<feature type="transmembrane region" description="Helical" evidence="6">
    <location>
        <begin position="530"/>
        <end position="547"/>
    </location>
</feature>
<feature type="transmembrane region" description="Helical" evidence="6">
    <location>
        <begin position="396"/>
        <end position="415"/>
    </location>
</feature>
<sequence>MDAHEMPQAPANPNGGALKYLWSHWRKRALLSSLAAWFEHFLGKTGLDRGPWLTVAFASGIATWFILPGAFSWVLAILAGLGLVLAGISRGSKDPAGYVRLALITLGLLFALGVGVIWARSELVGAEPIARPIVTRLDARILERIEQPAQDRVRLILATRLGDKGDRVAKIRVNLNEDQDIPEAQENAHIRLRARLMPPSPPMLPGAYNFARNAWFQGFAATGSVLGEIELIDAGTGGEALVAQWQRQLSRHVRDQLGGSSGAIAATLASGDRGAIGKADEIAMRDAGLTHLLSISGLHVSAVMAASYILLIRLLAAFPPLALRVRLPLLASLGAALAGIGYTLLTGAQVPTVRSCFGALLVLTALAMGREALSLRMIAVAAFGVLMLWPESLVGPSFQMSFAAVITIVALHESRWLRSVLAPRDEDLFMRLARKVFALLITGLAIEFCLMPIVLFHFHRAGVYGAFANLAAIPLVTFVSMPLIALALLLDLVGLGAPIWWLAGWSLDLLLGLAHFTASQPGAVKLMPQMGIGVFMLFVAGGLWIALWRGRARLIGMAPVIVAIILLLLTPVPDLLITDDGRHVGITEKDGQLIMLRDSRSSYIRDNLMELSAAGGQPTIVRDWPQARCSSDFCSVTLERGGRSWHVLMATSDQYLEERKLAAACERHDIVVADRWLPYSCKPRWLKADRRLLRETGGLALNLSAGTMSTVAQMEGHHGWWRGGR</sequence>
<evidence type="ECO:0000256" key="6">
    <source>
        <dbReference type="SAM" id="Phobius"/>
    </source>
</evidence>
<feature type="transmembrane region" description="Helical" evidence="6">
    <location>
        <begin position="98"/>
        <end position="119"/>
    </location>
</feature>
<dbReference type="EMBL" id="WTYT01000004">
    <property type="protein sequence ID" value="MXO65982.1"/>
    <property type="molecule type" value="Genomic_DNA"/>
</dbReference>
<protein>
    <submittedName>
        <fullName evidence="9">DUF4131 domain-containing protein</fullName>
    </submittedName>
</protein>
<proteinExistence type="predicted"/>
<reference evidence="9 10" key="1">
    <citation type="submission" date="2019-12" db="EMBL/GenBank/DDBJ databases">
        <title>Genomic-based taxomic classification of the family Erythrobacteraceae.</title>
        <authorList>
            <person name="Xu L."/>
        </authorList>
    </citation>
    <scope>NUCLEOTIDE SEQUENCE [LARGE SCALE GENOMIC DNA]</scope>
    <source>
        <strain evidence="9 10">LMG 29518</strain>
    </source>
</reference>
<dbReference type="RefSeq" id="WP_160736757.1">
    <property type="nucleotide sequence ID" value="NZ_WTYT01000004.1"/>
</dbReference>
<organism evidence="9 10">
    <name type="scientific">Altericroceibacterium endophyticum</name>
    <dbReference type="NCBI Taxonomy" id="1808508"/>
    <lineage>
        <taxon>Bacteria</taxon>
        <taxon>Pseudomonadati</taxon>
        <taxon>Pseudomonadota</taxon>
        <taxon>Alphaproteobacteria</taxon>
        <taxon>Sphingomonadales</taxon>
        <taxon>Erythrobacteraceae</taxon>
        <taxon>Altericroceibacterium</taxon>
    </lineage>
</organism>
<dbReference type="OrthoDB" id="9790149at2"/>
<keyword evidence="4 6" id="KW-1133">Transmembrane helix</keyword>